<reference evidence="1 2" key="1">
    <citation type="journal article" date="2012" name="New Phytol.">
        <title>Insight into trade-off between wood decay and parasitism from the genome of a fungal forest pathogen.</title>
        <authorList>
            <person name="Olson A."/>
            <person name="Aerts A."/>
            <person name="Asiegbu F."/>
            <person name="Belbahri L."/>
            <person name="Bouzid O."/>
            <person name="Broberg A."/>
            <person name="Canback B."/>
            <person name="Coutinho P.M."/>
            <person name="Cullen D."/>
            <person name="Dalman K."/>
            <person name="Deflorio G."/>
            <person name="van Diepen L.T."/>
            <person name="Dunand C."/>
            <person name="Duplessis S."/>
            <person name="Durling M."/>
            <person name="Gonthier P."/>
            <person name="Grimwood J."/>
            <person name="Fossdal C.G."/>
            <person name="Hansson D."/>
            <person name="Henrissat B."/>
            <person name="Hietala A."/>
            <person name="Himmelstrand K."/>
            <person name="Hoffmeister D."/>
            <person name="Hogberg N."/>
            <person name="James T.Y."/>
            <person name="Karlsson M."/>
            <person name="Kohler A."/>
            <person name="Kues U."/>
            <person name="Lee Y.H."/>
            <person name="Lin Y.C."/>
            <person name="Lind M."/>
            <person name="Lindquist E."/>
            <person name="Lombard V."/>
            <person name="Lucas S."/>
            <person name="Lunden K."/>
            <person name="Morin E."/>
            <person name="Murat C."/>
            <person name="Park J."/>
            <person name="Raffaello T."/>
            <person name="Rouze P."/>
            <person name="Salamov A."/>
            <person name="Schmutz J."/>
            <person name="Solheim H."/>
            <person name="Stahlberg J."/>
            <person name="Velez H."/>
            <person name="de Vries R.P."/>
            <person name="Wiebenga A."/>
            <person name="Woodward S."/>
            <person name="Yakovlev I."/>
            <person name="Garbelotto M."/>
            <person name="Martin F."/>
            <person name="Grigoriev I.V."/>
            <person name="Stenlid J."/>
        </authorList>
    </citation>
    <scope>NUCLEOTIDE SEQUENCE [LARGE SCALE GENOMIC DNA]</scope>
    <source>
        <strain evidence="1 2">TC 32-1</strain>
    </source>
</reference>
<dbReference type="AlphaFoldDB" id="W4KLF7"/>
<dbReference type="RefSeq" id="XP_009540686.1">
    <property type="nucleotide sequence ID" value="XM_009542391.1"/>
</dbReference>
<dbReference type="HOGENOM" id="CLU_1678120_0_0_1"/>
<accession>W4KLF7</accession>
<dbReference type="InParanoid" id="W4KLF7"/>
<proteinExistence type="predicted"/>
<organism evidence="1 2">
    <name type="scientific">Heterobasidion irregulare (strain TC 32-1)</name>
    <dbReference type="NCBI Taxonomy" id="747525"/>
    <lineage>
        <taxon>Eukaryota</taxon>
        <taxon>Fungi</taxon>
        <taxon>Dikarya</taxon>
        <taxon>Basidiomycota</taxon>
        <taxon>Agaricomycotina</taxon>
        <taxon>Agaricomycetes</taxon>
        <taxon>Russulales</taxon>
        <taxon>Bondarzewiaceae</taxon>
        <taxon>Heterobasidion</taxon>
        <taxon>Heterobasidion annosum species complex</taxon>
    </lineage>
</organism>
<keyword evidence="2" id="KW-1185">Reference proteome</keyword>
<evidence type="ECO:0000313" key="1">
    <source>
        <dbReference type="EMBL" id="ETW86688.1"/>
    </source>
</evidence>
<gene>
    <name evidence="1" type="ORF">HETIRDRAFT_406625</name>
</gene>
<dbReference type="KEGG" id="hir:HETIRDRAFT_406625"/>
<name>W4KLF7_HETIT</name>
<dbReference type="GeneID" id="20672533"/>
<dbReference type="EMBL" id="KI925454">
    <property type="protein sequence ID" value="ETW86688.1"/>
    <property type="molecule type" value="Genomic_DNA"/>
</dbReference>
<protein>
    <submittedName>
        <fullName evidence="1">Uncharacterized protein</fullName>
    </submittedName>
</protein>
<evidence type="ECO:0000313" key="2">
    <source>
        <dbReference type="Proteomes" id="UP000030671"/>
    </source>
</evidence>
<dbReference type="Proteomes" id="UP000030671">
    <property type="component" value="Unassembled WGS sequence"/>
</dbReference>
<sequence length="157" mass="17579">MVVEYEERIPDFMIFSQPKAEGTYSTVNAIPSSVGHPILIVEIKPLRLGGSLQDVIATMNHASATRQTSVQACLGLDEYKLDAITVMTAVGLYVRFEEYRREDVASFLRRAIPLEGAPPSRYARPSSSSEVMYIFNDDMSDYSPGVLERWREALQLA</sequence>